<evidence type="ECO:0000313" key="7">
    <source>
        <dbReference type="EMBL" id="ABK19046.1"/>
    </source>
</evidence>
<dbReference type="Pfam" id="PF04055">
    <property type="entry name" value="Radical_SAM"/>
    <property type="match status" value="1"/>
</dbReference>
<evidence type="ECO:0000313" key="8">
    <source>
        <dbReference type="Proteomes" id="UP000001784"/>
    </source>
</evidence>
<dbReference type="STRING" id="335543.Sfum_3373"/>
<dbReference type="GO" id="GO:0005829">
    <property type="term" value="C:cytosol"/>
    <property type="evidence" value="ECO:0007669"/>
    <property type="project" value="TreeGrafter"/>
</dbReference>
<dbReference type="SFLD" id="SFLDG01082">
    <property type="entry name" value="B12-binding_domain_containing"/>
    <property type="match status" value="1"/>
</dbReference>
<evidence type="ECO:0000259" key="6">
    <source>
        <dbReference type="SMART" id="SM00729"/>
    </source>
</evidence>
<reference evidence="7 8" key="1">
    <citation type="submission" date="2006-10" db="EMBL/GenBank/DDBJ databases">
        <title>Complete sequence of Syntrophobacter fumaroxidans MPOB.</title>
        <authorList>
            <consortium name="US DOE Joint Genome Institute"/>
            <person name="Copeland A."/>
            <person name="Lucas S."/>
            <person name="Lapidus A."/>
            <person name="Barry K."/>
            <person name="Detter J.C."/>
            <person name="Glavina del Rio T."/>
            <person name="Hammon N."/>
            <person name="Israni S."/>
            <person name="Pitluck S."/>
            <person name="Goltsman E.G."/>
            <person name="Martinez M."/>
            <person name="Schmutz J."/>
            <person name="Larimer F."/>
            <person name="Land M."/>
            <person name="Hauser L."/>
            <person name="Kyrpides N."/>
            <person name="Kim E."/>
            <person name="Boone D.R."/>
            <person name="Brockman F."/>
            <person name="Culley D."/>
            <person name="Ferry J."/>
            <person name="Gunsalus R."/>
            <person name="McInerney M.J."/>
            <person name="Morrison M."/>
            <person name="Plugge C."/>
            <person name="Rohlin L."/>
            <person name="Scholten J."/>
            <person name="Sieber J."/>
            <person name="Stams A.J.M."/>
            <person name="Worm P."/>
            <person name="Henstra A.M."/>
            <person name="Richardson P."/>
        </authorList>
    </citation>
    <scope>NUCLEOTIDE SEQUENCE [LARGE SCALE GENOMIC DNA]</scope>
    <source>
        <strain evidence="8">DSM 10017 / MPOB</strain>
    </source>
</reference>
<evidence type="ECO:0000256" key="1">
    <source>
        <dbReference type="ARBA" id="ARBA00001966"/>
    </source>
</evidence>
<evidence type="ECO:0000256" key="2">
    <source>
        <dbReference type="ARBA" id="ARBA00022691"/>
    </source>
</evidence>
<organism evidence="7 8">
    <name type="scientific">Syntrophobacter fumaroxidans (strain DSM 10017 / MPOB)</name>
    <dbReference type="NCBI Taxonomy" id="335543"/>
    <lineage>
        <taxon>Bacteria</taxon>
        <taxon>Pseudomonadati</taxon>
        <taxon>Thermodesulfobacteriota</taxon>
        <taxon>Syntrophobacteria</taxon>
        <taxon>Syntrophobacterales</taxon>
        <taxon>Syntrophobacteraceae</taxon>
        <taxon>Syntrophobacter</taxon>
    </lineage>
</organism>
<dbReference type="OrthoDB" id="9762608at2"/>
<comment type="cofactor">
    <cofactor evidence="1">
        <name>[4Fe-4S] cluster</name>
        <dbReference type="ChEBI" id="CHEBI:49883"/>
    </cofactor>
</comment>
<dbReference type="InterPro" id="IPR058240">
    <property type="entry name" value="rSAM_sf"/>
</dbReference>
<dbReference type="InterPro" id="IPR023404">
    <property type="entry name" value="rSAM_horseshoe"/>
</dbReference>
<evidence type="ECO:0000256" key="4">
    <source>
        <dbReference type="ARBA" id="ARBA00023004"/>
    </source>
</evidence>
<dbReference type="InterPro" id="IPR051198">
    <property type="entry name" value="BchE-like"/>
</dbReference>
<accession>A0LNP4</accession>
<dbReference type="SUPFAM" id="SSF102114">
    <property type="entry name" value="Radical SAM enzymes"/>
    <property type="match status" value="1"/>
</dbReference>
<dbReference type="InterPro" id="IPR006638">
    <property type="entry name" value="Elp3/MiaA/NifB-like_rSAM"/>
</dbReference>
<keyword evidence="8" id="KW-1185">Reference proteome</keyword>
<name>A0LNP4_SYNFM</name>
<evidence type="ECO:0000256" key="5">
    <source>
        <dbReference type="ARBA" id="ARBA00023014"/>
    </source>
</evidence>
<sequence length="503" mass="56152">MLLIHPPVLKPCEPPPGVARLAGALKRHGIRCAVMDLNVESILASIQRPSNARDKWTARAVRNRDANLRFMRSRECRLNLDRYKRTVMDLNRLVETAAAPVARANLSNFQQEGLSPVCSDDLLEAAQSPERNPFYPYFSRRLSDAVEANGPFLVGFSLNFLSQALCTFAMIGFLRKRWPEIKLAIGGGLVTSWARKPGWRNPFAGLVDHLVAGPGESVLLSLAGMEKPDDRHSLPDFGHLPLGDYLSPGTVLPYSASSGCYWSKCSFCPERAENTPYVPVPPGRVLDDLQSLVGVMQPDLIHLLDNAVSPDLMQAIVRRPPGTPWYGFARITEHLADIDFCRALKKSGCVLLKLGIESGDQEVIDRERKGIHLETASRVLRSLHAAGVSTYVYLLFGTPSENLHRARRTLEFTVRHSAEIGFLNLAIFNLPVYGPETDRMDTLLPYEGDLSLYTGFKHPEGWDRSAVRRFLDKEFKRHPAVAGILRNDPPFFTSNHAPFFCSR</sequence>
<dbReference type="Proteomes" id="UP000001784">
    <property type="component" value="Chromosome"/>
</dbReference>
<dbReference type="GO" id="GO:0046872">
    <property type="term" value="F:metal ion binding"/>
    <property type="evidence" value="ECO:0007669"/>
    <property type="project" value="UniProtKB-KW"/>
</dbReference>
<dbReference type="HOGENOM" id="CLU_518499_0_0_7"/>
<dbReference type="RefSeq" id="WP_011700171.1">
    <property type="nucleotide sequence ID" value="NC_008554.1"/>
</dbReference>
<dbReference type="Gene3D" id="3.80.30.20">
    <property type="entry name" value="tm_1862 like domain"/>
    <property type="match status" value="1"/>
</dbReference>
<proteinExistence type="predicted"/>
<evidence type="ECO:0000256" key="3">
    <source>
        <dbReference type="ARBA" id="ARBA00022723"/>
    </source>
</evidence>
<gene>
    <name evidence="7" type="ordered locus">Sfum_3373</name>
</gene>
<protein>
    <submittedName>
        <fullName evidence="7">Radical SAM domain protein</fullName>
    </submittedName>
</protein>
<dbReference type="SMART" id="SM00729">
    <property type="entry name" value="Elp3"/>
    <property type="match status" value="1"/>
</dbReference>
<keyword evidence="4" id="KW-0408">Iron</keyword>
<dbReference type="KEGG" id="sfu:Sfum_3373"/>
<keyword evidence="5" id="KW-0411">Iron-sulfur</keyword>
<feature type="domain" description="Elp3/MiaA/NifB-like radical SAM core" evidence="6">
    <location>
        <begin position="250"/>
        <end position="457"/>
    </location>
</feature>
<dbReference type="InParanoid" id="A0LNP4"/>
<dbReference type="PANTHER" id="PTHR43409:SF7">
    <property type="entry name" value="BLL1977 PROTEIN"/>
    <property type="match status" value="1"/>
</dbReference>
<dbReference type="EMBL" id="CP000478">
    <property type="protein sequence ID" value="ABK19046.1"/>
    <property type="molecule type" value="Genomic_DNA"/>
</dbReference>
<dbReference type="SFLD" id="SFLDS00029">
    <property type="entry name" value="Radical_SAM"/>
    <property type="match status" value="1"/>
</dbReference>
<dbReference type="GO" id="GO:0003824">
    <property type="term" value="F:catalytic activity"/>
    <property type="evidence" value="ECO:0007669"/>
    <property type="project" value="InterPro"/>
</dbReference>
<dbReference type="PANTHER" id="PTHR43409">
    <property type="entry name" value="ANAEROBIC MAGNESIUM-PROTOPORPHYRIN IX MONOMETHYL ESTER CYCLASE-RELATED"/>
    <property type="match status" value="1"/>
</dbReference>
<keyword evidence="3" id="KW-0479">Metal-binding</keyword>
<dbReference type="InterPro" id="IPR007197">
    <property type="entry name" value="rSAM"/>
</dbReference>
<keyword evidence="2" id="KW-0949">S-adenosyl-L-methionine</keyword>
<dbReference type="GO" id="GO:0051536">
    <property type="term" value="F:iron-sulfur cluster binding"/>
    <property type="evidence" value="ECO:0007669"/>
    <property type="project" value="UniProtKB-KW"/>
</dbReference>
<dbReference type="eggNOG" id="COG1032">
    <property type="taxonomic scope" value="Bacteria"/>
</dbReference>
<dbReference type="AlphaFoldDB" id="A0LNP4"/>